<evidence type="ECO:0000256" key="1">
    <source>
        <dbReference type="SAM" id="Phobius"/>
    </source>
</evidence>
<dbReference type="InterPro" id="IPR036938">
    <property type="entry name" value="PAP2/HPO_sf"/>
</dbReference>
<accession>A0A4V6NKT0</accession>
<dbReference type="InterPro" id="IPR033879">
    <property type="entry name" value="UPP_Pase"/>
</dbReference>
<proteinExistence type="predicted"/>
<dbReference type="AlphaFoldDB" id="A0A4V6NKT0"/>
<evidence type="ECO:0000313" key="4">
    <source>
        <dbReference type="Proteomes" id="UP000295689"/>
    </source>
</evidence>
<evidence type="ECO:0000313" key="3">
    <source>
        <dbReference type="EMBL" id="TCN27210.1"/>
    </source>
</evidence>
<keyword evidence="1" id="KW-1133">Transmembrane helix</keyword>
<dbReference type="Proteomes" id="UP000295689">
    <property type="component" value="Unassembled WGS sequence"/>
</dbReference>
<dbReference type="Gene3D" id="1.20.144.10">
    <property type="entry name" value="Phosphatidic acid phosphatase type 2/haloperoxidase"/>
    <property type="match status" value="1"/>
</dbReference>
<dbReference type="PANTHER" id="PTHR14969">
    <property type="entry name" value="SPHINGOSINE-1-PHOSPHATE PHOSPHOHYDROLASE"/>
    <property type="match status" value="1"/>
</dbReference>
<organism evidence="3 4">
    <name type="scientific">Mesobacillus foraminis</name>
    <dbReference type="NCBI Taxonomy" id="279826"/>
    <lineage>
        <taxon>Bacteria</taxon>
        <taxon>Bacillati</taxon>
        <taxon>Bacillota</taxon>
        <taxon>Bacilli</taxon>
        <taxon>Bacillales</taxon>
        <taxon>Bacillaceae</taxon>
        <taxon>Mesobacillus</taxon>
    </lineage>
</organism>
<comment type="caution">
    <text evidence="3">The sequence shown here is derived from an EMBL/GenBank/DDBJ whole genome shotgun (WGS) entry which is preliminary data.</text>
</comment>
<dbReference type="GO" id="GO:0005886">
    <property type="term" value="C:plasma membrane"/>
    <property type="evidence" value="ECO:0007669"/>
    <property type="project" value="InterPro"/>
</dbReference>
<feature type="domain" description="Phosphatidic acid phosphatase type 2/haloperoxidase" evidence="2">
    <location>
        <begin position="57"/>
        <end position="166"/>
    </location>
</feature>
<sequence length="199" mass="22806">MELFQQNIRIFRMINDLGKEYPGINPIMIFITEYAIYFLALAVIFFWLSRGLRKRMMVICGFLSFIFAEVAGKLAGMLHSNQQPFAELSNVNQLIDKTVGNSFPSDHTMVFFAFCTTFWLFSRKTGYIWMILAVTVGVSRIWVGVHYPFDVVTGALISVVSTITMFAFISNSSSLKSHLETFGKKEKQLFTLKDKSRNF</sequence>
<reference evidence="3 4" key="1">
    <citation type="journal article" date="2015" name="Stand. Genomic Sci.">
        <title>Genomic Encyclopedia of Bacterial and Archaeal Type Strains, Phase III: the genomes of soil and plant-associated and newly described type strains.</title>
        <authorList>
            <person name="Whitman W.B."/>
            <person name="Woyke T."/>
            <person name="Klenk H.P."/>
            <person name="Zhou Y."/>
            <person name="Lilburn T.G."/>
            <person name="Beck B.J."/>
            <person name="De Vos P."/>
            <person name="Vandamme P."/>
            <person name="Eisen J.A."/>
            <person name="Garrity G."/>
            <person name="Hugenholtz P."/>
            <person name="Kyrpides N.C."/>
        </authorList>
    </citation>
    <scope>NUCLEOTIDE SEQUENCE [LARGE SCALE GENOMIC DNA]</scope>
    <source>
        <strain evidence="3 4">CV53</strain>
    </source>
</reference>
<feature type="transmembrane region" description="Helical" evidence="1">
    <location>
        <begin position="56"/>
        <end position="79"/>
    </location>
</feature>
<dbReference type="Pfam" id="PF01569">
    <property type="entry name" value="PAP2"/>
    <property type="match status" value="1"/>
</dbReference>
<keyword evidence="1" id="KW-0812">Transmembrane</keyword>
<dbReference type="EMBL" id="SLVV01000002">
    <property type="protein sequence ID" value="TCN27210.1"/>
    <property type="molecule type" value="Genomic_DNA"/>
</dbReference>
<dbReference type="SUPFAM" id="SSF48317">
    <property type="entry name" value="Acid phosphatase/Vanadium-dependent haloperoxidase"/>
    <property type="match status" value="1"/>
</dbReference>
<dbReference type="PANTHER" id="PTHR14969:SF13">
    <property type="entry name" value="AT30094P"/>
    <property type="match status" value="1"/>
</dbReference>
<keyword evidence="4" id="KW-1185">Reference proteome</keyword>
<feature type="transmembrane region" description="Helical" evidence="1">
    <location>
        <begin position="127"/>
        <end position="145"/>
    </location>
</feature>
<protein>
    <submittedName>
        <fullName evidence="3">Undecaprenyl-diphosphatase</fullName>
    </submittedName>
</protein>
<feature type="transmembrane region" description="Helical" evidence="1">
    <location>
        <begin position="27"/>
        <end position="49"/>
    </location>
</feature>
<keyword evidence="1" id="KW-0472">Membrane</keyword>
<dbReference type="RefSeq" id="WP_132001802.1">
    <property type="nucleotide sequence ID" value="NZ_JABUHM010000001.1"/>
</dbReference>
<feature type="transmembrane region" description="Helical" evidence="1">
    <location>
        <begin position="151"/>
        <end position="169"/>
    </location>
</feature>
<dbReference type="CDD" id="cd03385">
    <property type="entry name" value="PAP2_BcrC_like"/>
    <property type="match status" value="1"/>
</dbReference>
<dbReference type="SMART" id="SM00014">
    <property type="entry name" value="acidPPc"/>
    <property type="match status" value="1"/>
</dbReference>
<evidence type="ECO:0000259" key="2">
    <source>
        <dbReference type="SMART" id="SM00014"/>
    </source>
</evidence>
<name>A0A4V6NKT0_9BACI</name>
<gene>
    <name evidence="3" type="ORF">EV146_102156</name>
</gene>
<dbReference type="InterPro" id="IPR000326">
    <property type="entry name" value="PAP2/HPO"/>
</dbReference>
<dbReference type="GO" id="GO:0050380">
    <property type="term" value="F:undecaprenyl-diphosphatase activity"/>
    <property type="evidence" value="ECO:0007669"/>
    <property type="project" value="InterPro"/>
</dbReference>
<feature type="transmembrane region" description="Helical" evidence="1">
    <location>
        <begin position="99"/>
        <end position="120"/>
    </location>
</feature>